<protein>
    <recommendedName>
        <fullName evidence="6">Pentatricopeptide repeat-containing protein</fullName>
    </recommendedName>
</protein>
<evidence type="ECO:0008006" key="6">
    <source>
        <dbReference type="Google" id="ProtNLM"/>
    </source>
</evidence>
<dbReference type="AlphaFoldDB" id="A0AAD5GJN3"/>
<dbReference type="InterPro" id="IPR050667">
    <property type="entry name" value="PPR-containing_protein"/>
</dbReference>
<comment type="similarity">
    <text evidence="1">Belongs to the PPR family. P subfamily.</text>
</comment>
<evidence type="ECO:0000313" key="5">
    <source>
        <dbReference type="Proteomes" id="UP001206925"/>
    </source>
</evidence>
<dbReference type="PANTHER" id="PTHR47939:SF2">
    <property type="entry name" value="OS03G0782900 PROTEIN"/>
    <property type="match status" value="1"/>
</dbReference>
<evidence type="ECO:0000256" key="3">
    <source>
        <dbReference type="PROSITE-ProRule" id="PRU00708"/>
    </source>
</evidence>
<keyword evidence="2" id="KW-0677">Repeat</keyword>
<reference evidence="4" key="1">
    <citation type="submission" date="2022-06" db="EMBL/GenBank/DDBJ databases">
        <title>Uncovering the hologenomic basis of an extraordinary plant invasion.</title>
        <authorList>
            <person name="Bieker V.C."/>
            <person name="Martin M.D."/>
            <person name="Gilbert T."/>
            <person name="Hodgins K."/>
            <person name="Battlay P."/>
            <person name="Petersen B."/>
            <person name="Wilson J."/>
        </authorList>
    </citation>
    <scope>NUCLEOTIDE SEQUENCE</scope>
    <source>
        <strain evidence="4">AA19_3_7</strain>
        <tissue evidence="4">Leaf</tissue>
    </source>
</reference>
<feature type="repeat" description="PPR" evidence="3">
    <location>
        <begin position="233"/>
        <end position="267"/>
    </location>
</feature>
<dbReference type="PROSITE" id="PS51375">
    <property type="entry name" value="PPR"/>
    <property type="match status" value="5"/>
</dbReference>
<dbReference type="NCBIfam" id="TIGR00756">
    <property type="entry name" value="PPR"/>
    <property type="match status" value="5"/>
</dbReference>
<dbReference type="Gene3D" id="1.25.40.10">
    <property type="entry name" value="Tetratricopeptide repeat domain"/>
    <property type="match status" value="4"/>
</dbReference>
<feature type="repeat" description="PPR" evidence="3">
    <location>
        <begin position="9"/>
        <end position="43"/>
    </location>
</feature>
<keyword evidence="5" id="KW-1185">Reference proteome</keyword>
<dbReference type="PANTHER" id="PTHR47939">
    <property type="entry name" value="MEMBRANE-ASSOCIATED SALT-INDUCIBLE PROTEIN-LIKE"/>
    <property type="match status" value="1"/>
</dbReference>
<feature type="repeat" description="PPR" evidence="3">
    <location>
        <begin position="44"/>
        <end position="78"/>
    </location>
</feature>
<evidence type="ECO:0000256" key="2">
    <source>
        <dbReference type="ARBA" id="ARBA00022737"/>
    </source>
</evidence>
<feature type="repeat" description="PPR" evidence="3">
    <location>
        <begin position="169"/>
        <end position="204"/>
    </location>
</feature>
<dbReference type="Pfam" id="PF01535">
    <property type="entry name" value="PPR"/>
    <property type="match status" value="1"/>
</dbReference>
<sequence>MDRIGAVPDMWAYNMYLNVLCSESLVDIALRVLECMAEKGREPDVVSYTTVISGLMRVRQVDQAVEMWRSMIGKGIRPDAKACRALVLGLCGVGKTDLAYELTVGVMKVDFSTSVYNALINGFCKAGRLDKAQAIMSFMRKNGCHPELLMLDEAERLMKVMERNGMELDSYSYNQIIKGFCKANLVEKAYALMVRKMEVKGVVDVVSGFCKASKVSEAMNLFEQMQVEGLYPDEVTYKLIIGGLVHENKLSLACTVWEQMMDKGFTLDRDISEALINAINSEDSASKSNGKGSFLLVFLEMVKEESILQTWRKW</sequence>
<organism evidence="4 5">
    <name type="scientific">Ambrosia artemisiifolia</name>
    <name type="common">Common ragweed</name>
    <dbReference type="NCBI Taxonomy" id="4212"/>
    <lineage>
        <taxon>Eukaryota</taxon>
        <taxon>Viridiplantae</taxon>
        <taxon>Streptophyta</taxon>
        <taxon>Embryophyta</taxon>
        <taxon>Tracheophyta</taxon>
        <taxon>Spermatophyta</taxon>
        <taxon>Magnoliopsida</taxon>
        <taxon>eudicotyledons</taxon>
        <taxon>Gunneridae</taxon>
        <taxon>Pentapetalae</taxon>
        <taxon>asterids</taxon>
        <taxon>campanulids</taxon>
        <taxon>Asterales</taxon>
        <taxon>Asteraceae</taxon>
        <taxon>Asteroideae</taxon>
        <taxon>Heliantheae alliance</taxon>
        <taxon>Heliantheae</taxon>
        <taxon>Ambrosia</taxon>
    </lineage>
</organism>
<evidence type="ECO:0000256" key="1">
    <source>
        <dbReference type="ARBA" id="ARBA00007626"/>
    </source>
</evidence>
<dbReference type="Pfam" id="PF12854">
    <property type="entry name" value="PPR_1"/>
    <property type="match status" value="2"/>
</dbReference>
<dbReference type="EMBL" id="JAMZMK010007946">
    <property type="protein sequence ID" value="KAI7742631.1"/>
    <property type="molecule type" value="Genomic_DNA"/>
</dbReference>
<dbReference type="Proteomes" id="UP001206925">
    <property type="component" value="Unassembled WGS sequence"/>
</dbReference>
<dbReference type="InterPro" id="IPR011990">
    <property type="entry name" value="TPR-like_helical_dom_sf"/>
</dbReference>
<dbReference type="InterPro" id="IPR002885">
    <property type="entry name" value="PPR_rpt"/>
</dbReference>
<evidence type="ECO:0000313" key="4">
    <source>
        <dbReference type="EMBL" id="KAI7742631.1"/>
    </source>
</evidence>
<gene>
    <name evidence="4" type="ORF">M8C21_029589</name>
</gene>
<dbReference type="Pfam" id="PF13041">
    <property type="entry name" value="PPR_2"/>
    <property type="match status" value="2"/>
</dbReference>
<comment type="caution">
    <text evidence="4">The sequence shown here is derived from an EMBL/GenBank/DDBJ whole genome shotgun (WGS) entry which is preliminary data.</text>
</comment>
<accession>A0AAD5GJN3</accession>
<name>A0AAD5GJN3_AMBAR</name>
<feature type="repeat" description="PPR" evidence="3">
    <location>
        <begin position="112"/>
        <end position="146"/>
    </location>
</feature>
<proteinExistence type="inferred from homology"/>